<dbReference type="SUPFAM" id="SSF52540">
    <property type="entry name" value="P-loop containing nucleoside triphosphate hydrolases"/>
    <property type="match status" value="1"/>
</dbReference>
<dbReference type="InterPro" id="IPR011629">
    <property type="entry name" value="CobW-like_C"/>
</dbReference>
<feature type="domain" description="CobW/HypB/UreG nucleotide-binding" evidence="8">
    <location>
        <begin position="27"/>
        <end position="222"/>
    </location>
</feature>
<keyword evidence="11" id="KW-1185">Reference proteome</keyword>
<dbReference type="GO" id="GO:0005737">
    <property type="term" value="C:cytoplasm"/>
    <property type="evidence" value="ECO:0007669"/>
    <property type="project" value="TreeGrafter"/>
</dbReference>
<dbReference type="Pfam" id="PF07683">
    <property type="entry name" value="CobW_C"/>
    <property type="match status" value="1"/>
</dbReference>
<protein>
    <submittedName>
        <fullName evidence="10">Predicted protein</fullName>
    </submittedName>
</protein>
<reference evidence="10 11" key="1">
    <citation type="journal article" date="2008" name="Nature">
        <title>The genome of Laccaria bicolor provides insights into mycorrhizal symbiosis.</title>
        <authorList>
            <person name="Martin F."/>
            <person name="Aerts A."/>
            <person name="Ahren D."/>
            <person name="Brun A."/>
            <person name="Danchin E.G.J."/>
            <person name="Duchaussoy F."/>
            <person name="Gibon J."/>
            <person name="Kohler A."/>
            <person name="Lindquist E."/>
            <person name="Pereda V."/>
            <person name="Salamov A."/>
            <person name="Shapiro H.J."/>
            <person name="Wuyts J."/>
            <person name="Blaudez D."/>
            <person name="Buee M."/>
            <person name="Brokstein P."/>
            <person name="Canbaeck B."/>
            <person name="Cohen D."/>
            <person name="Courty P.E."/>
            <person name="Coutinho P.M."/>
            <person name="Delaruelle C."/>
            <person name="Detter J.C."/>
            <person name="Deveau A."/>
            <person name="DiFazio S."/>
            <person name="Duplessis S."/>
            <person name="Fraissinet-Tachet L."/>
            <person name="Lucic E."/>
            <person name="Frey-Klett P."/>
            <person name="Fourrey C."/>
            <person name="Feussner I."/>
            <person name="Gay G."/>
            <person name="Grimwood J."/>
            <person name="Hoegger P.J."/>
            <person name="Jain P."/>
            <person name="Kilaru S."/>
            <person name="Labbe J."/>
            <person name="Lin Y.C."/>
            <person name="Legue V."/>
            <person name="Le Tacon F."/>
            <person name="Marmeisse R."/>
            <person name="Melayah D."/>
            <person name="Montanini B."/>
            <person name="Muratet M."/>
            <person name="Nehls U."/>
            <person name="Niculita-Hirzel H."/>
            <person name="Oudot-Le Secq M.P."/>
            <person name="Peter M."/>
            <person name="Quesneville H."/>
            <person name="Rajashekar B."/>
            <person name="Reich M."/>
            <person name="Rouhier N."/>
            <person name="Schmutz J."/>
            <person name="Yin T."/>
            <person name="Chalot M."/>
            <person name="Henrissat B."/>
            <person name="Kuees U."/>
            <person name="Lucas S."/>
            <person name="Van de Peer Y."/>
            <person name="Podila G.K."/>
            <person name="Polle A."/>
            <person name="Pukkila P.J."/>
            <person name="Richardson P.M."/>
            <person name="Rouze P."/>
            <person name="Sanders I.R."/>
            <person name="Stajich J.E."/>
            <person name="Tunlid A."/>
            <person name="Tuskan G."/>
            <person name="Grigoriev I.V."/>
        </authorList>
    </citation>
    <scope>NUCLEOTIDE SEQUENCE [LARGE SCALE GENOMIC DNA]</scope>
    <source>
        <strain evidence="11">S238N-H82 / ATCC MYA-4686</strain>
    </source>
</reference>
<evidence type="ECO:0000256" key="7">
    <source>
        <dbReference type="ARBA" id="ARBA00049117"/>
    </source>
</evidence>
<evidence type="ECO:0000256" key="6">
    <source>
        <dbReference type="ARBA" id="ARBA00034320"/>
    </source>
</evidence>
<keyword evidence="1" id="KW-0547">Nucleotide-binding</keyword>
<dbReference type="GeneID" id="6071530"/>
<evidence type="ECO:0000256" key="2">
    <source>
        <dbReference type="ARBA" id="ARBA00022801"/>
    </source>
</evidence>
<dbReference type="InParanoid" id="B0CVH4"/>
<feature type="domain" description="CobW C-terminal" evidence="9">
    <location>
        <begin position="317"/>
        <end position="381"/>
    </location>
</feature>
<dbReference type="Proteomes" id="UP000001194">
    <property type="component" value="Unassembled WGS sequence"/>
</dbReference>
<dbReference type="AlphaFoldDB" id="B0CVH4"/>
<accession>B0CVH4</accession>
<keyword evidence="3" id="KW-0862">Zinc</keyword>
<proteinExistence type="inferred from homology"/>
<keyword evidence="2" id="KW-0378">Hydrolase</keyword>
<dbReference type="Pfam" id="PF02492">
    <property type="entry name" value="cobW"/>
    <property type="match status" value="1"/>
</dbReference>
<dbReference type="InterPro" id="IPR051316">
    <property type="entry name" value="Zinc-reg_GTPase_activator"/>
</dbReference>
<dbReference type="EMBL" id="DS547093">
    <property type="protein sequence ID" value="EDR13745.1"/>
    <property type="molecule type" value="Genomic_DNA"/>
</dbReference>
<dbReference type="Gene3D" id="3.40.50.300">
    <property type="entry name" value="P-loop containing nucleotide triphosphate hydrolases"/>
    <property type="match status" value="1"/>
</dbReference>
<dbReference type="RefSeq" id="XP_001876243.1">
    <property type="nucleotide sequence ID" value="XM_001876208.1"/>
</dbReference>
<comment type="similarity">
    <text evidence="6">Belongs to the SIMIBI class G3E GTPase family. ZNG1 subfamily.</text>
</comment>
<dbReference type="KEGG" id="lbc:LACBIDRAFT_309074"/>
<dbReference type="STRING" id="486041.B0CVH4"/>
<dbReference type="SUPFAM" id="SSF90002">
    <property type="entry name" value="Hypothetical protein YjiA, C-terminal domain"/>
    <property type="match status" value="1"/>
</dbReference>
<organism evidence="11">
    <name type="scientific">Laccaria bicolor (strain S238N-H82 / ATCC MYA-4686)</name>
    <name type="common">Bicoloured deceiver</name>
    <name type="synonym">Laccaria laccata var. bicolor</name>
    <dbReference type="NCBI Taxonomy" id="486041"/>
    <lineage>
        <taxon>Eukaryota</taxon>
        <taxon>Fungi</taxon>
        <taxon>Dikarya</taxon>
        <taxon>Basidiomycota</taxon>
        <taxon>Agaricomycotina</taxon>
        <taxon>Agaricomycetes</taxon>
        <taxon>Agaricomycetidae</taxon>
        <taxon>Agaricales</taxon>
        <taxon>Agaricineae</taxon>
        <taxon>Hydnangiaceae</taxon>
        <taxon>Laccaria</taxon>
    </lineage>
</organism>
<keyword evidence="5" id="KW-0143">Chaperone</keyword>
<dbReference type="CDD" id="cd03112">
    <property type="entry name" value="CobW-like"/>
    <property type="match status" value="1"/>
</dbReference>
<keyword evidence="4" id="KW-0342">GTP-binding</keyword>
<dbReference type="FunCoup" id="B0CVH4">
    <property type="interactions" value="265"/>
</dbReference>
<dbReference type="InterPro" id="IPR036627">
    <property type="entry name" value="CobW-likC_sf"/>
</dbReference>
<evidence type="ECO:0000259" key="9">
    <source>
        <dbReference type="Pfam" id="PF07683"/>
    </source>
</evidence>
<dbReference type="GO" id="GO:0005525">
    <property type="term" value="F:GTP binding"/>
    <property type="evidence" value="ECO:0007669"/>
    <property type="project" value="UniProtKB-KW"/>
</dbReference>
<dbReference type="HOGENOM" id="CLU_017452_0_1_1"/>
<dbReference type="PANTHER" id="PTHR13748">
    <property type="entry name" value="COBW-RELATED"/>
    <property type="match status" value="1"/>
</dbReference>
<evidence type="ECO:0000256" key="4">
    <source>
        <dbReference type="ARBA" id="ARBA00023134"/>
    </source>
</evidence>
<dbReference type="Gene3D" id="3.30.1220.10">
    <property type="entry name" value="CobW-like, C-terminal domain"/>
    <property type="match status" value="1"/>
</dbReference>
<evidence type="ECO:0000256" key="5">
    <source>
        <dbReference type="ARBA" id="ARBA00023186"/>
    </source>
</evidence>
<dbReference type="GO" id="GO:0016787">
    <property type="term" value="F:hydrolase activity"/>
    <property type="evidence" value="ECO:0007669"/>
    <property type="project" value="UniProtKB-KW"/>
</dbReference>
<evidence type="ECO:0000313" key="11">
    <source>
        <dbReference type="Proteomes" id="UP000001194"/>
    </source>
</evidence>
<evidence type="ECO:0000256" key="1">
    <source>
        <dbReference type="ARBA" id="ARBA00022741"/>
    </source>
</evidence>
<evidence type="ECO:0000259" key="8">
    <source>
        <dbReference type="Pfam" id="PF02492"/>
    </source>
</evidence>
<name>B0CVH4_LACBS</name>
<dbReference type="PANTHER" id="PTHR13748:SF31">
    <property type="entry name" value="ZINC-REGULATED GTPASE METALLOPROTEIN ACTIVATOR 1A-RELATED"/>
    <property type="match status" value="1"/>
</dbReference>
<evidence type="ECO:0000256" key="3">
    <source>
        <dbReference type="ARBA" id="ARBA00022833"/>
    </source>
</evidence>
<dbReference type="OrthoDB" id="258627at2759"/>
<gene>
    <name evidence="10" type="ORF">LACBIDRAFT_309074</name>
</gene>
<comment type="catalytic activity">
    <reaction evidence="7">
        <text>GTP + H2O = GDP + phosphate + H(+)</text>
        <dbReference type="Rhea" id="RHEA:19669"/>
        <dbReference type="ChEBI" id="CHEBI:15377"/>
        <dbReference type="ChEBI" id="CHEBI:15378"/>
        <dbReference type="ChEBI" id="CHEBI:37565"/>
        <dbReference type="ChEBI" id="CHEBI:43474"/>
        <dbReference type="ChEBI" id="CHEBI:58189"/>
    </reaction>
    <physiologicalReaction direction="left-to-right" evidence="7">
        <dbReference type="Rhea" id="RHEA:19670"/>
    </physiologicalReaction>
</comment>
<sequence>MDEEIPELIPALELAAPVALLHTKHVPLTIICGFLGAGKSTLLKRILTERHGYRIAVIMNEFGDTADIEAKAINVASPDAEQSEEFLELANGCLCCSIKDTGIAAIEKLMQRKGAFDHILLETTGLADPGPIASIFWQNEEFATGLGRDIALDGVVCVVDAVFGKKQMEEDHSTDGVNIGESLRQIAGADVILLNKADLVAPDDLNLTAELICRVNPAAPVHRTIKGEIDLKYIMGISAYTLPPTTTRTSLTISSADDQHVHSEECDHSHDPSTHYEVRGISSLQVSCPVLSQAQFDRLDEWIRLVLWENRIPEKPTELELKVLRCKGAFTLDTGATFVLQGVQSMYEITHLEGGEVMGIPESGKIVLIGKGLNNDVRRSLESIFQ</sequence>
<dbReference type="InterPro" id="IPR027417">
    <property type="entry name" value="P-loop_NTPase"/>
</dbReference>
<dbReference type="InterPro" id="IPR003495">
    <property type="entry name" value="CobW/HypB/UreG_nucleotide-bd"/>
</dbReference>
<evidence type="ECO:0000313" key="10">
    <source>
        <dbReference type="EMBL" id="EDR13745.1"/>
    </source>
</evidence>